<dbReference type="InterPro" id="IPR025608">
    <property type="entry name" value="TcpE"/>
</dbReference>
<dbReference type="RefSeq" id="WP_081182061.1">
    <property type="nucleotide sequence ID" value="NZ_MJEA01000001.1"/>
</dbReference>
<dbReference type="AlphaFoldDB" id="A0A1V8YG90"/>
<comment type="caution">
    <text evidence="2">The sequence shown here is derived from an EMBL/GenBank/DDBJ whole genome shotgun (WGS) entry which is preliminary data.</text>
</comment>
<protein>
    <recommendedName>
        <fullName evidence="4">Conjugal transfer protein</fullName>
    </recommendedName>
</protein>
<evidence type="ECO:0000313" key="3">
    <source>
        <dbReference type="Proteomes" id="UP000192477"/>
    </source>
</evidence>
<name>A0A1V8YG90_9ENTE</name>
<dbReference type="EMBL" id="MJEA01000001">
    <property type="protein sequence ID" value="OQO71633.1"/>
    <property type="molecule type" value="Genomic_DNA"/>
</dbReference>
<keyword evidence="1" id="KW-1133">Transmembrane helix</keyword>
<gene>
    <name evidence="2" type="ORF">BH747_02035</name>
</gene>
<evidence type="ECO:0000313" key="2">
    <source>
        <dbReference type="EMBL" id="OQO71633.1"/>
    </source>
</evidence>
<evidence type="ECO:0008006" key="4">
    <source>
        <dbReference type="Google" id="ProtNLM"/>
    </source>
</evidence>
<sequence length="129" mass="15328">MNHYDYARGLKAPYSIQVIRSPKGKTLWVFAQPLSLSYLLTLILGLVIFGVLWQKMPLPTFFNINFNFLLLLYFPNKIARWYAETQLDGKTANVYLKDMLLYLKNYVMDQRPMIGFERIQETTEFSFRR</sequence>
<organism evidence="2 3">
    <name type="scientific">Enterococcus villorum</name>
    <dbReference type="NCBI Taxonomy" id="112904"/>
    <lineage>
        <taxon>Bacteria</taxon>
        <taxon>Bacillati</taxon>
        <taxon>Bacillota</taxon>
        <taxon>Bacilli</taxon>
        <taxon>Lactobacillales</taxon>
        <taxon>Enterococcaceae</taxon>
        <taxon>Enterococcus</taxon>
    </lineage>
</organism>
<dbReference type="Proteomes" id="UP000192477">
    <property type="component" value="Unassembled WGS sequence"/>
</dbReference>
<proteinExistence type="predicted"/>
<dbReference type="OrthoDB" id="2179344at2"/>
<dbReference type="STRING" id="112904.BH747_02035"/>
<reference evidence="2 3" key="1">
    <citation type="journal article" date="2017" name="BMC Microbiol.">
        <title>Comparative genomics of Enterococcus spp. isolated from bovine feces.</title>
        <authorList>
            <person name="Beukers A.G."/>
            <person name="Zaheer R."/>
            <person name="Goji N."/>
            <person name="Amoako K.K."/>
            <person name="Chaves A.V."/>
            <person name="Ward M.P."/>
            <person name="McAllister T.A."/>
        </authorList>
    </citation>
    <scope>NUCLEOTIDE SEQUENCE [LARGE SCALE GENOMIC DNA]</scope>
    <source>
        <strain evidence="2 3">F1129D 143</strain>
    </source>
</reference>
<keyword evidence="1" id="KW-0812">Transmembrane</keyword>
<accession>A0A1V8YG90</accession>
<evidence type="ECO:0000256" key="1">
    <source>
        <dbReference type="SAM" id="Phobius"/>
    </source>
</evidence>
<feature type="transmembrane region" description="Helical" evidence="1">
    <location>
        <begin position="27"/>
        <end position="52"/>
    </location>
</feature>
<dbReference type="Pfam" id="PF12648">
    <property type="entry name" value="TcpE"/>
    <property type="match status" value="1"/>
</dbReference>
<feature type="transmembrane region" description="Helical" evidence="1">
    <location>
        <begin position="58"/>
        <end position="74"/>
    </location>
</feature>
<keyword evidence="1" id="KW-0472">Membrane</keyword>